<evidence type="ECO:0000256" key="1">
    <source>
        <dbReference type="SAM" id="Phobius"/>
    </source>
</evidence>
<comment type="caution">
    <text evidence="2">The sequence shown here is derived from an EMBL/GenBank/DDBJ whole genome shotgun (WGS) entry which is preliminary data.</text>
</comment>
<accession>X0SYE0</accession>
<dbReference type="AlphaFoldDB" id="X0SYE0"/>
<sequence length="188" mass="21418">MSTYKKYFAAMALIWAGCAVVIILAYLLLFAPQSRRRLQTENQLKETKRAYRAGLKAGQKDAQDLAREQIQQMQHGLANFVTDAESSANLIFDLSQIANARQLDSFTIKAKDDREKSEMSDYKNIGENHIDVSFTGDFNQFATFLNAMERHQPVIFVDQFKITRPKRQGTANNVNMSLAVFVRKNNES</sequence>
<keyword evidence="1" id="KW-0472">Membrane</keyword>
<dbReference type="InterPro" id="IPR034756">
    <property type="entry name" value="T2SSM_b"/>
</dbReference>
<gene>
    <name evidence="2" type="ORF">S01H1_12542</name>
</gene>
<reference evidence="2" key="1">
    <citation type="journal article" date="2014" name="Front. Microbiol.">
        <title>High frequency of phylogenetically diverse reductive dehalogenase-homologous genes in deep subseafloor sedimentary metagenomes.</title>
        <authorList>
            <person name="Kawai M."/>
            <person name="Futagami T."/>
            <person name="Toyoda A."/>
            <person name="Takaki Y."/>
            <person name="Nishi S."/>
            <person name="Hori S."/>
            <person name="Arai W."/>
            <person name="Tsubouchi T."/>
            <person name="Morono Y."/>
            <person name="Uchiyama I."/>
            <person name="Ito T."/>
            <person name="Fujiyama A."/>
            <person name="Inagaki F."/>
            <person name="Takami H."/>
        </authorList>
    </citation>
    <scope>NUCLEOTIDE SEQUENCE</scope>
    <source>
        <strain evidence="2">Expedition CK06-06</strain>
    </source>
</reference>
<keyword evidence="1" id="KW-1133">Transmembrane helix</keyword>
<organism evidence="2">
    <name type="scientific">marine sediment metagenome</name>
    <dbReference type="NCBI Taxonomy" id="412755"/>
    <lineage>
        <taxon>unclassified sequences</taxon>
        <taxon>metagenomes</taxon>
        <taxon>ecological metagenomes</taxon>
    </lineage>
</organism>
<keyword evidence="1" id="KW-0812">Transmembrane</keyword>
<name>X0SYE0_9ZZZZ</name>
<evidence type="ECO:0000313" key="2">
    <source>
        <dbReference type="EMBL" id="GAF68835.1"/>
    </source>
</evidence>
<protein>
    <recommendedName>
        <fullName evidence="3">Type 4 fimbrial biogenesis protein PilO</fullName>
    </recommendedName>
</protein>
<dbReference type="EMBL" id="BARS01006445">
    <property type="protein sequence ID" value="GAF68835.1"/>
    <property type="molecule type" value="Genomic_DNA"/>
</dbReference>
<feature type="transmembrane region" description="Helical" evidence="1">
    <location>
        <begin position="6"/>
        <end position="29"/>
    </location>
</feature>
<dbReference type="InterPro" id="IPR014717">
    <property type="entry name" value="Transl_elong_EF1B/ribsomal_bS6"/>
</dbReference>
<dbReference type="PROSITE" id="PS51257">
    <property type="entry name" value="PROKAR_LIPOPROTEIN"/>
    <property type="match status" value="1"/>
</dbReference>
<evidence type="ECO:0008006" key="3">
    <source>
        <dbReference type="Google" id="ProtNLM"/>
    </source>
</evidence>
<dbReference type="Pfam" id="PF10741">
    <property type="entry name" value="T2SSM_b"/>
    <property type="match status" value="1"/>
</dbReference>
<proteinExistence type="predicted"/>
<dbReference type="Gene3D" id="3.30.70.60">
    <property type="match status" value="1"/>
</dbReference>